<evidence type="ECO:0000313" key="1">
    <source>
        <dbReference type="EMBL" id="KZS01473.1"/>
    </source>
</evidence>
<dbReference type="Proteomes" id="UP000076858">
    <property type="component" value="Unassembled WGS sequence"/>
</dbReference>
<proteinExistence type="predicted"/>
<organism evidence="1 2">
    <name type="scientific">Daphnia magna</name>
    <dbReference type="NCBI Taxonomy" id="35525"/>
    <lineage>
        <taxon>Eukaryota</taxon>
        <taxon>Metazoa</taxon>
        <taxon>Ecdysozoa</taxon>
        <taxon>Arthropoda</taxon>
        <taxon>Crustacea</taxon>
        <taxon>Branchiopoda</taxon>
        <taxon>Diplostraca</taxon>
        <taxon>Cladocera</taxon>
        <taxon>Anomopoda</taxon>
        <taxon>Daphniidae</taxon>
        <taxon>Daphnia</taxon>
    </lineage>
</organism>
<name>A0A164IPE3_9CRUS</name>
<gene>
    <name evidence="1" type="ORF">APZ42_001861</name>
</gene>
<comment type="caution">
    <text evidence="1">The sequence shown here is derived from an EMBL/GenBank/DDBJ whole genome shotgun (WGS) entry which is preliminary data.</text>
</comment>
<evidence type="ECO:0000313" key="2">
    <source>
        <dbReference type="Proteomes" id="UP000076858"/>
    </source>
</evidence>
<dbReference type="AlphaFoldDB" id="A0A164IPE3"/>
<keyword evidence="2" id="KW-1185">Reference proteome</keyword>
<dbReference type="EMBL" id="LRGB01006787">
    <property type="protein sequence ID" value="KZS01473.1"/>
    <property type="molecule type" value="Genomic_DNA"/>
</dbReference>
<protein>
    <submittedName>
        <fullName evidence="1">Uncharacterized protein</fullName>
    </submittedName>
</protein>
<reference evidence="1 2" key="1">
    <citation type="submission" date="2016-03" db="EMBL/GenBank/DDBJ databases">
        <title>EvidentialGene: Evidence-directed Construction of Genes on Genomes.</title>
        <authorList>
            <person name="Gilbert D.G."/>
            <person name="Choi J.-H."/>
            <person name="Mockaitis K."/>
            <person name="Colbourne J."/>
            <person name="Pfrender M."/>
        </authorList>
    </citation>
    <scope>NUCLEOTIDE SEQUENCE [LARGE SCALE GENOMIC DNA]</scope>
    <source>
        <strain evidence="1 2">Xinb3</strain>
        <tissue evidence="1">Complete organism</tissue>
    </source>
</reference>
<sequence length="73" mass="8746">MQTTYYLIRKIFKAKEIRPGLNCWLLVESSDVKITDHQNYPSMIRHLHVSSHPIRQVQRDRPTFDLSSCRYVQ</sequence>
<accession>A0A164IPE3</accession>